<keyword evidence="2" id="KW-0575">Peroxidase</keyword>
<accession>A0A8T0KRR1</accession>
<evidence type="ECO:0000259" key="1">
    <source>
        <dbReference type="PROSITE" id="PS50821"/>
    </source>
</evidence>
<feature type="domain" description="PAZ" evidence="1">
    <location>
        <begin position="128"/>
        <end position="219"/>
    </location>
</feature>
<dbReference type="Proteomes" id="UP000743370">
    <property type="component" value="Unassembled WGS sequence"/>
</dbReference>
<dbReference type="GO" id="GO:0003723">
    <property type="term" value="F:RNA binding"/>
    <property type="evidence" value="ECO:0007669"/>
    <property type="project" value="InterPro"/>
</dbReference>
<organism evidence="2 3">
    <name type="scientific">Phaseolus angularis</name>
    <name type="common">Azuki bean</name>
    <name type="synonym">Vigna angularis</name>
    <dbReference type="NCBI Taxonomy" id="3914"/>
    <lineage>
        <taxon>Eukaryota</taxon>
        <taxon>Viridiplantae</taxon>
        <taxon>Streptophyta</taxon>
        <taxon>Embryophyta</taxon>
        <taxon>Tracheophyta</taxon>
        <taxon>Spermatophyta</taxon>
        <taxon>Magnoliopsida</taxon>
        <taxon>eudicotyledons</taxon>
        <taxon>Gunneridae</taxon>
        <taxon>Pentapetalae</taxon>
        <taxon>rosids</taxon>
        <taxon>fabids</taxon>
        <taxon>Fabales</taxon>
        <taxon>Fabaceae</taxon>
        <taxon>Papilionoideae</taxon>
        <taxon>50 kb inversion clade</taxon>
        <taxon>NPAAA clade</taxon>
        <taxon>indigoferoid/millettioid clade</taxon>
        <taxon>Phaseoleae</taxon>
        <taxon>Vigna</taxon>
    </lineage>
</organism>
<dbReference type="PROSITE" id="PS50821">
    <property type="entry name" value="PAZ"/>
    <property type="match status" value="1"/>
</dbReference>
<reference evidence="2 3" key="1">
    <citation type="submission" date="2020-05" db="EMBL/GenBank/DDBJ databases">
        <title>Vigna angularis (adzuki bean) Var. LongXiaoDou No. 4 denovo assembly.</title>
        <authorList>
            <person name="Xiang H."/>
        </authorList>
    </citation>
    <scope>NUCLEOTIDE SEQUENCE [LARGE SCALE GENOMIC DNA]</scope>
    <source>
        <tissue evidence="2">Leaf</tissue>
    </source>
</reference>
<comment type="caution">
    <text evidence="2">The sequence shown here is derived from an EMBL/GenBank/DDBJ whole genome shotgun (WGS) entry which is preliminary data.</text>
</comment>
<protein>
    <submittedName>
        <fullName evidence="2">Protein argonaute 4 Protein OVEREXPRESSOR OF CATIONIC PEROXIDASE 11</fullName>
    </submittedName>
</protein>
<dbReference type="InterPro" id="IPR036085">
    <property type="entry name" value="PAZ_dom_sf"/>
</dbReference>
<dbReference type="InterPro" id="IPR003100">
    <property type="entry name" value="PAZ_dom"/>
</dbReference>
<evidence type="ECO:0000313" key="2">
    <source>
        <dbReference type="EMBL" id="KAG2402667.1"/>
    </source>
</evidence>
<dbReference type="AlphaFoldDB" id="A0A8T0KRR1"/>
<proteinExistence type="predicted"/>
<gene>
    <name evidence="2" type="ORF">HKW66_Vig0238640</name>
</gene>
<dbReference type="CDD" id="cd02846">
    <property type="entry name" value="PAZ_argonaute_like"/>
    <property type="match status" value="1"/>
</dbReference>
<dbReference type="SUPFAM" id="SSF101690">
    <property type="entry name" value="PAZ domain"/>
    <property type="match status" value="1"/>
</dbReference>
<evidence type="ECO:0000313" key="3">
    <source>
        <dbReference type="Proteomes" id="UP000743370"/>
    </source>
</evidence>
<dbReference type="Gene3D" id="2.170.260.10">
    <property type="entry name" value="paz domain"/>
    <property type="match status" value="1"/>
</dbReference>
<dbReference type="GO" id="GO:0004601">
    <property type="term" value="F:peroxidase activity"/>
    <property type="evidence" value="ECO:0007669"/>
    <property type="project" value="UniProtKB-KW"/>
</dbReference>
<keyword evidence="2" id="KW-0560">Oxidoreductase</keyword>
<dbReference type="EMBL" id="JABFOF010000003">
    <property type="protein sequence ID" value="KAG2402667.1"/>
    <property type="molecule type" value="Genomic_DNA"/>
</dbReference>
<dbReference type="PANTHER" id="PTHR22891">
    <property type="entry name" value="EUKARYOTIC TRANSLATION INITIATION FACTOR 2C"/>
    <property type="match status" value="1"/>
</dbReference>
<name>A0A8T0KRR1_PHAAN</name>
<dbReference type="Pfam" id="PF02170">
    <property type="entry name" value="PAZ"/>
    <property type="match status" value="1"/>
</dbReference>
<sequence length="301" mass="33410">MKAHDTVNDPTVSEMEAEILMVSYLREKMKGFREKLEKRRARVSRMQSGSEWVLTWQGVINGDQSVGFNVVLEPEKKKVLGLPIARRGLGSKGRKFRLLTNHFKVNVGNTDGHFFQYSVSLSYEDGRPVEDVSTTMIVTPGPVVDFLISNQNVKDSFSLDWVKRKGGVDGDDTEEVTVYDYFVNRRKIDLFYSGDLPCINVGKPKRPTYIPLEIERLQLRRGAVDANTAACVVRSGPATKGGVEGIASSQVVPSLSRSAAGRSSESRRSVGCEVDQKEGFSALGMNVEYMDDVVFGLDLVM</sequence>